<evidence type="ECO:0000313" key="2">
    <source>
        <dbReference type="EMBL" id="KAG0317804.1"/>
    </source>
</evidence>
<gene>
    <name evidence="2" type="ORF">BGZ97_004828</name>
</gene>
<keyword evidence="3" id="KW-1185">Reference proteome</keyword>
<feature type="compositionally biased region" description="Basic residues" evidence="1">
    <location>
        <begin position="1158"/>
        <end position="1168"/>
    </location>
</feature>
<dbReference type="Proteomes" id="UP000823405">
    <property type="component" value="Unassembled WGS sequence"/>
</dbReference>
<evidence type="ECO:0000256" key="1">
    <source>
        <dbReference type="SAM" id="MobiDB-lite"/>
    </source>
</evidence>
<feature type="compositionally biased region" description="Basic residues" evidence="1">
    <location>
        <begin position="841"/>
        <end position="853"/>
    </location>
</feature>
<proteinExistence type="predicted"/>
<dbReference type="EMBL" id="JAAAIN010000224">
    <property type="protein sequence ID" value="KAG0317804.1"/>
    <property type="molecule type" value="Genomic_DNA"/>
</dbReference>
<feature type="compositionally biased region" description="Low complexity" evidence="1">
    <location>
        <begin position="1140"/>
        <end position="1157"/>
    </location>
</feature>
<feature type="region of interest" description="Disordered" evidence="1">
    <location>
        <begin position="1066"/>
        <end position="1098"/>
    </location>
</feature>
<dbReference type="OrthoDB" id="2445928at2759"/>
<feature type="compositionally biased region" description="Polar residues" evidence="1">
    <location>
        <begin position="813"/>
        <end position="829"/>
    </location>
</feature>
<feature type="compositionally biased region" description="Polar residues" evidence="1">
    <location>
        <begin position="963"/>
        <end position="977"/>
    </location>
</feature>
<feature type="compositionally biased region" description="Gly residues" evidence="1">
    <location>
        <begin position="298"/>
        <end position="308"/>
    </location>
</feature>
<reference evidence="2" key="1">
    <citation type="journal article" date="2020" name="Fungal Divers.">
        <title>Resolving the Mortierellaceae phylogeny through synthesis of multi-gene phylogenetics and phylogenomics.</title>
        <authorList>
            <person name="Vandepol N."/>
            <person name="Liber J."/>
            <person name="Desiro A."/>
            <person name="Na H."/>
            <person name="Kennedy M."/>
            <person name="Barry K."/>
            <person name="Grigoriev I.V."/>
            <person name="Miller A.N."/>
            <person name="O'Donnell K."/>
            <person name="Stajich J.E."/>
            <person name="Bonito G."/>
        </authorList>
    </citation>
    <scope>NUCLEOTIDE SEQUENCE</scope>
    <source>
        <strain evidence="2">NVP60</strain>
    </source>
</reference>
<feature type="compositionally biased region" description="Low complexity" evidence="1">
    <location>
        <begin position="944"/>
        <end position="956"/>
    </location>
</feature>
<feature type="region of interest" description="Disordered" evidence="1">
    <location>
        <begin position="767"/>
        <end position="786"/>
    </location>
</feature>
<feature type="compositionally biased region" description="Polar residues" evidence="1">
    <location>
        <begin position="1070"/>
        <end position="1085"/>
    </location>
</feature>
<protein>
    <submittedName>
        <fullName evidence="2">Uncharacterized protein</fullName>
    </submittedName>
</protein>
<organism evidence="2 3">
    <name type="scientific">Linnemannia gamsii</name>
    <dbReference type="NCBI Taxonomy" id="64522"/>
    <lineage>
        <taxon>Eukaryota</taxon>
        <taxon>Fungi</taxon>
        <taxon>Fungi incertae sedis</taxon>
        <taxon>Mucoromycota</taxon>
        <taxon>Mortierellomycotina</taxon>
        <taxon>Mortierellomycetes</taxon>
        <taxon>Mortierellales</taxon>
        <taxon>Mortierellaceae</taxon>
        <taxon>Linnemannia</taxon>
    </lineage>
</organism>
<feature type="compositionally biased region" description="Basic and acidic residues" evidence="1">
    <location>
        <begin position="604"/>
        <end position="618"/>
    </location>
</feature>
<sequence>MSGATPYNDKDGRHSIALIKEKKVSSHHRPQEAILLTPHDVVPQKPSARNTPMISFQPHYTEISTDQPSVSGRLYLHIPKIPGKKFRFVSMTLQLRLKEAMAWTRQDLVSFEIEKQSWSQTVWERKINLPYQDRQVEESDEPYVAVVKEPSSKSQRGRVEIAADEWRWEWLMPVTEKEVRPESFEGSMGNVWYELEAKCLFRWDEVDKDGNVKPNCTYETSSESLTDHGLERGPAASLLKAVEVSSAKSKSLAQVFSKLRVGGKSKKIQATGDFSPADQHDQYIKESLRARKNSMPQGGSGVNGGHAGALGTHREGLLSASSRAHSSPHLSSLGLSNSNPHHAHAAPEYPPFLIRKVLKLYFIKPPPNTSSSPAFFLPPPSMALPTLPGTRRLKAIIPGARIQVQIQIPSLIPIRGYAQTSQLVPDKKGGLVLSKHASQNQQHDHQHHNYQRHNNSHHALELDSGCLDNFQAALTVRKVTQKEINNNNNLKKRYHSASAGINSTSVFATAGDALSNAGASSVRKRMHSSNSFSNADLHGQYAAGAAIDTGAGTVPAERPWRREILVRKVKCEFWQKESCRLPSSSSDSPSRSMKYAMGPAFTYSEKEQVQERQRERSHSLSQQTNSQLPSAPRSPTQQTTAVSWDTSVTGGSSNPGINDRKNSNSATPMSPVLNTTCVPSQSNLSAPSSPLQAPTMTHSFERKGSNASQYSSVISSQPRTSFSSSHASRPHMMQGHHSSQGSKPFMLLIPVPLNSPKLRQTFAWPSVETPAPTNNKGYEPAPLPMPRNIPDVSLATRNMTMANPDAGLATGIGTATSPDVSDTPRSSESGLVGEDVVAGGRRNHHHGHSRSHQHQTPAAKAIATRSRIEVRHYLSFRLSIDMLEYEGELDQDEELDLEALEEQQLQQIRNGQELSAYRPNVTINNSKVLSRAGATLSTMPTYGLSSSTTSSVSSLLSPPPTSNNQGHELSRQGSGTLSRAPMKNATAAVASSSASSIISSHPSSVLTTTAPATVTSGTMTIQPALTFLNSTAGLLDMEPEVDNSHKNSVPASSSAVDLLTFLQPPFANYDPQQRRGSTASEGTVKSTSTTDSSHHHRHATSLVAGALGALKKKVSTSALNSIVNVVTPAVLTPVPALPQSLSASNSTASPMSSQQHHPQNHPHQRTHRTAPTVHKLKDFVIRVPITVVIQVEDLARVGTARIDGADSVTQTTGASATVTESMDGSHESETGTILTADQRNNDRDQPTSSGSNNKGLGRSSFAVEGQPEPQPPYLALLEHQRLVEGKGGKGRKMSIGDSLEIRSIHGQIEGVDVDDEDEDAEYVEGQFIADPEQD</sequence>
<evidence type="ECO:0000313" key="3">
    <source>
        <dbReference type="Proteomes" id="UP000823405"/>
    </source>
</evidence>
<feature type="compositionally biased region" description="Polar residues" evidence="1">
    <location>
        <begin position="663"/>
        <end position="698"/>
    </location>
</feature>
<comment type="caution">
    <text evidence="2">The sequence shown here is derived from an EMBL/GenBank/DDBJ whole genome shotgun (WGS) entry which is preliminary data.</text>
</comment>
<feature type="region of interest" description="Disordered" evidence="1">
    <location>
        <begin position="943"/>
        <end position="984"/>
    </location>
</feature>
<feature type="compositionally biased region" description="Polar residues" evidence="1">
    <location>
        <begin position="1208"/>
        <end position="1222"/>
    </location>
</feature>
<feature type="region of interest" description="Disordered" evidence="1">
    <location>
        <begin position="1140"/>
        <end position="1173"/>
    </location>
</feature>
<feature type="region of interest" description="Disordered" evidence="1">
    <location>
        <begin position="318"/>
        <end position="342"/>
    </location>
</feature>
<name>A0A9P6RFZ5_9FUNG</name>
<feature type="region of interest" description="Disordered" evidence="1">
    <location>
        <begin position="1208"/>
        <end position="1271"/>
    </location>
</feature>
<feature type="region of interest" description="Disordered" evidence="1">
    <location>
        <begin position="604"/>
        <end position="743"/>
    </location>
</feature>
<feature type="compositionally biased region" description="Low complexity" evidence="1">
    <location>
        <begin position="318"/>
        <end position="340"/>
    </location>
</feature>
<accession>A0A9P6RFZ5</accession>
<feature type="compositionally biased region" description="Polar residues" evidence="1">
    <location>
        <begin position="705"/>
        <end position="727"/>
    </location>
</feature>
<feature type="compositionally biased region" description="Polar residues" evidence="1">
    <location>
        <begin position="619"/>
        <end position="656"/>
    </location>
</feature>
<feature type="region of interest" description="Disordered" evidence="1">
    <location>
        <begin position="809"/>
        <end position="863"/>
    </location>
</feature>
<feature type="region of interest" description="Disordered" evidence="1">
    <location>
        <begin position="292"/>
        <end position="311"/>
    </location>
</feature>